<organism evidence="1">
    <name type="scientific">bioreactor metagenome</name>
    <dbReference type="NCBI Taxonomy" id="1076179"/>
    <lineage>
        <taxon>unclassified sequences</taxon>
        <taxon>metagenomes</taxon>
        <taxon>ecological metagenomes</taxon>
    </lineage>
</organism>
<proteinExistence type="predicted"/>
<dbReference type="EMBL" id="VSSQ01000062">
    <property type="protein sequence ID" value="MPL71842.1"/>
    <property type="molecule type" value="Genomic_DNA"/>
</dbReference>
<evidence type="ECO:0000313" key="1">
    <source>
        <dbReference type="EMBL" id="MPL71842.1"/>
    </source>
</evidence>
<gene>
    <name evidence="1" type="ORF">SDC9_17620</name>
</gene>
<dbReference type="AlphaFoldDB" id="A0A644U082"/>
<sequence length="57" mass="6668">MSLSVIFYNRILKKLNSVNPGKEAKGDQTIPNLNRFNYFLHLLRPRLNDPDESDAHR</sequence>
<accession>A0A644U082</accession>
<reference evidence="1" key="1">
    <citation type="submission" date="2019-08" db="EMBL/GenBank/DDBJ databases">
        <authorList>
            <person name="Kucharzyk K."/>
            <person name="Murdoch R.W."/>
            <person name="Higgins S."/>
            <person name="Loffler F."/>
        </authorList>
    </citation>
    <scope>NUCLEOTIDE SEQUENCE</scope>
</reference>
<name>A0A644U082_9ZZZZ</name>
<protein>
    <submittedName>
        <fullName evidence="1">Uncharacterized protein</fullName>
    </submittedName>
</protein>
<comment type="caution">
    <text evidence="1">The sequence shown here is derived from an EMBL/GenBank/DDBJ whole genome shotgun (WGS) entry which is preliminary data.</text>
</comment>